<dbReference type="RefSeq" id="WP_014280001.1">
    <property type="nucleotide sequence ID" value="NC_016641.1"/>
</dbReference>
<dbReference type="OrthoDB" id="2571794at2"/>
<proteinExistence type="predicted"/>
<dbReference type="EMBL" id="CP003107">
    <property type="protein sequence ID" value="AET59272.1"/>
    <property type="molecule type" value="Genomic_DNA"/>
</dbReference>
<reference evidence="1 2" key="3">
    <citation type="journal article" date="2012" name="J. Bacteriol.">
        <title>Genome Sequence of Paenibacillus terrae HPL-003, a Xylanase-Producing Bacterium Isolated from Soil Found in Forest Residue.</title>
        <authorList>
            <person name="Shin S.H."/>
            <person name="Kim S."/>
            <person name="Kim J.Y."/>
            <person name="Song H.Y."/>
            <person name="Cho S.J."/>
            <person name="Kim D.R."/>
            <person name="Lee K.I."/>
            <person name="Lim H.K."/>
            <person name="Park N.J."/>
            <person name="Hwang I.T."/>
            <person name="Yang K.S."/>
        </authorList>
    </citation>
    <scope>NUCLEOTIDE SEQUENCE [LARGE SCALE GENOMIC DNA]</scope>
    <source>
        <strain evidence="1 2">HPL-003</strain>
    </source>
</reference>
<dbReference type="STRING" id="985665.HPL003_12585"/>
<reference key="2">
    <citation type="submission" date="2011-11" db="EMBL/GenBank/DDBJ databases">
        <authorList>
            <person name="Shin S.H."/>
            <person name="Kim S."/>
            <person name="Kim J.Y."/>
        </authorList>
    </citation>
    <scope>NUCLEOTIDE SEQUENCE</scope>
    <source>
        <strain>HPL-003</strain>
    </source>
</reference>
<dbReference type="Proteomes" id="UP000005876">
    <property type="component" value="Chromosome"/>
</dbReference>
<dbReference type="AlphaFoldDB" id="G7W432"/>
<reference evidence="2" key="1">
    <citation type="submission" date="2011-11" db="EMBL/GenBank/DDBJ databases">
        <title>Complete sequence of Paenibacillus terrae HPL-003.</title>
        <authorList>
            <person name="Shin S.H."/>
            <person name="Kim S."/>
            <person name="Kim J.Y."/>
        </authorList>
    </citation>
    <scope>NUCLEOTIDE SEQUENCE [LARGE SCALE GENOMIC DNA]</scope>
    <source>
        <strain evidence="2">HPL-003</strain>
    </source>
</reference>
<sequence>MNQTDDMLFEQPETNDDNYVDNYQSLSAMASLTAVLKPEEEHAFMQIMFSSSATVRKDNFGLSRREVMRLLKLKPEEIEAFYQFIVRVNQSVARYFQLVYDERKDQTIVLMRVPAQQAKEMLSAESLSLLMFIFYHQDVLQNEFTLFKQLVETFGHETLDIRRKMKSNLEPLLKIGAITLFNSDTDEEAYELTAIGSRMFGNAYLKRFTEFSQSQQLHMDEVLKFFKRYNFGGGEAR</sequence>
<dbReference type="eggNOG" id="ENOG502ZBY5">
    <property type="taxonomic scope" value="Bacteria"/>
</dbReference>
<dbReference type="HOGENOM" id="CLU_1243195_0_0_9"/>
<name>G7W432_PAETH</name>
<accession>G7W432</accession>
<evidence type="ECO:0000313" key="2">
    <source>
        <dbReference type="Proteomes" id="UP000005876"/>
    </source>
</evidence>
<dbReference type="KEGG" id="pta:HPL003_12585"/>
<evidence type="ECO:0000313" key="1">
    <source>
        <dbReference type="EMBL" id="AET59272.1"/>
    </source>
</evidence>
<gene>
    <name evidence="1" type="ordered locus">HPL003_12585</name>
</gene>
<protein>
    <submittedName>
        <fullName evidence="1">Uncharacterized protein</fullName>
    </submittedName>
</protein>
<organism evidence="1 2">
    <name type="scientific">Paenibacillus terrae (strain HPL-003)</name>
    <dbReference type="NCBI Taxonomy" id="985665"/>
    <lineage>
        <taxon>Bacteria</taxon>
        <taxon>Bacillati</taxon>
        <taxon>Bacillota</taxon>
        <taxon>Bacilli</taxon>
        <taxon>Bacillales</taxon>
        <taxon>Paenibacillaceae</taxon>
        <taxon>Paenibacillus</taxon>
    </lineage>
</organism>